<name>A0A7J6NEA5_PEROL</name>
<feature type="compositionally biased region" description="Polar residues" evidence="1">
    <location>
        <begin position="161"/>
        <end position="172"/>
    </location>
</feature>
<dbReference type="GO" id="GO:0005634">
    <property type="term" value="C:nucleus"/>
    <property type="evidence" value="ECO:0007669"/>
    <property type="project" value="TreeGrafter"/>
</dbReference>
<gene>
    <name evidence="3" type="ORF">FOZ60_010816</name>
</gene>
<dbReference type="GO" id="GO:0016973">
    <property type="term" value="P:poly(A)+ mRNA export from nucleus"/>
    <property type="evidence" value="ECO:0007669"/>
    <property type="project" value="InterPro"/>
</dbReference>
<dbReference type="Pfam" id="PF18592">
    <property type="entry name" value="Tho1_MOS11_C"/>
    <property type="match status" value="1"/>
</dbReference>
<organism evidence="3 4">
    <name type="scientific">Perkinsus olseni</name>
    <name type="common">Perkinsus atlanticus</name>
    <dbReference type="NCBI Taxonomy" id="32597"/>
    <lineage>
        <taxon>Eukaryota</taxon>
        <taxon>Sar</taxon>
        <taxon>Alveolata</taxon>
        <taxon>Perkinsozoa</taxon>
        <taxon>Perkinsea</taxon>
        <taxon>Perkinsida</taxon>
        <taxon>Perkinsidae</taxon>
        <taxon>Perkinsus</taxon>
    </lineage>
</organism>
<dbReference type="Proteomes" id="UP000541610">
    <property type="component" value="Unassembled WGS sequence"/>
</dbReference>
<feature type="compositionally biased region" description="Polar residues" evidence="1">
    <location>
        <begin position="64"/>
        <end position="75"/>
    </location>
</feature>
<dbReference type="AlphaFoldDB" id="A0A7J6NEA5"/>
<feature type="compositionally biased region" description="Low complexity" evidence="1">
    <location>
        <begin position="220"/>
        <end position="229"/>
    </location>
</feature>
<feature type="region of interest" description="Disordered" evidence="1">
    <location>
        <begin position="209"/>
        <end position="264"/>
    </location>
</feature>
<dbReference type="InterPro" id="IPR040746">
    <property type="entry name" value="THO1_MOS11_C"/>
</dbReference>
<dbReference type="EMBL" id="JABANP010000448">
    <property type="protein sequence ID" value="KAF4682235.1"/>
    <property type="molecule type" value="Genomic_DNA"/>
</dbReference>
<feature type="domain" description="THO1-MOS11 C-terminal" evidence="2">
    <location>
        <begin position="228"/>
        <end position="262"/>
    </location>
</feature>
<evidence type="ECO:0000259" key="2">
    <source>
        <dbReference type="Pfam" id="PF18592"/>
    </source>
</evidence>
<feature type="region of interest" description="Disordered" evidence="1">
    <location>
        <begin position="129"/>
        <end position="186"/>
    </location>
</feature>
<accession>A0A7J6NEA5</accession>
<sequence length="264" mass="28861">MSIPTSLELTKEEETLAMMANDKHNHPRTTASPSQLEHYRDQQRRSPRLLGQPPGPGLPYIRQQPPSGAVQQSIPVNPWPADQFQLPTAVPERPPTSTATPAIGYNESCFTVPERLPTSTAPPAVGYNGSCFPVPERPPTSTDTPAIGYNGSCFPVPERPPTSTVTPAASKSGSEDELSEEEKRLRRAERFGTCTEADKRAARAVRFGTTPVKKGQKTTKAVSDASASSEEAERRLKRAKRFGLTTPETEAERKRLRAQRFGAN</sequence>
<dbReference type="PANTHER" id="PTHR47701:SF2">
    <property type="entry name" value="PROTEIN MODIFIER OF SNC1 11"/>
    <property type="match status" value="1"/>
</dbReference>
<proteinExistence type="predicted"/>
<evidence type="ECO:0000313" key="3">
    <source>
        <dbReference type="EMBL" id="KAF4682235.1"/>
    </source>
</evidence>
<evidence type="ECO:0000256" key="1">
    <source>
        <dbReference type="SAM" id="MobiDB-lite"/>
    </source>
</evidence>
<evidence type="ECO:0000313" key="4">
    <source>
        <dbReference type="Proteomes" id="UP000541610"/>
    </source>
</evidence>
<feature type="region of interest" description="Disordered" evidence="1">
    <location>
        <begin position="1"/>
        <end position="104"/>
    </location>
</feature>
<protein>
    <recommendedName>
        <fullName evidence="2">THO1-MOS11 C-terminal domain-containing protein</fullName>
    </recommendedName>
</protein>
<dbReference type="InterPro" id="IPR044209">
    <property type="entry name" value="MOS11"/>
</dbReference>
<reference evidence="3 4" key="1">
    <citation type="submission" date="2020-04" db="EMBL/GenBank/DDBJ databases">
        <title>Perkinsus olseni comparative genomics.</title>
        <authorList>
            <person name="Bogema D.R."/>
        </authorList>
    </citation>
    <scope>NUCLEOTIDE SEQUENCE [LARGE SCALE GENOMIC DNA]</scope>
    <source>
        <strain evidence="3">00978-12</strain>
    </source>
</reference>
<dbReference type="PANTHER" id="PTHR47701">
    <property type="entry name" value="PROTEIN MODIFIER OF SNC1 11"/>
    <property type="match status" value="1"/>
</dbReference>
<dbReference type="OrthoDB" id="445357at2759"/>
<comment type="caution">
    <text evidence="3">The sequence shown here is derived from an EMBL/GenBank/DDBJ whole genome shotgun (WGS) entry which is preliminary data.</text>
</comment>